<feature type="region of interest" description="Disordered" evidence="11">
    <location>
        <begin position="41"/>
        <end position="86"/>
    </location>
</feature>
<dbReference type="SMART" id="SM00355">
    <property type="entry name" value="ZnF_C2H2"/>
    <property type="match status" value="8"/>
</dbReference>
<dbReference type="EMBL" id="MRZV01000001">
    <property type="protein sequence ID" value="PIK63017.1"/>
    <property type="molecule type" value="Genomic_DNA"/>
</dbReference>
<dbReference type="InterPro" id="IPR013087">
    <property type="entry name" value="Znf_C2H2_type"/>
</dbReference>
<feature type="domain" description="C2H2-type" evidence="12">
    <location>
        <begin position="311"/>
        <end position="338"/>
    </location>
</feature>
<feature type="domain" description="C2H2-type" evidence="12">
    <location>
        <begin position="425"/>
        <end position="449"/>
    </location>
</feature>
<feature type="domain" description="C2H2-type" evidence="12">
    <location>
        <begin position="339"/>
        <end position="366"/>
    </location>
</feature>
<dbReference type="FunFam" id="3.30.160.60:FF:000193">
    <property type="entry name" value="Zinc finger protein 300"/>
    <property type="match status" value="1"/>
</dbReference>
<dbReference type="STRING" id="307972.A0A2G8LRX0"/>
<dbReference type="GO" id="GO:0005634">
    <property type="term" value="C:nucleus"/>
    <property type="evidence" value="ECO:0007669"/>
    <property type="project" value="UniProtKB-SubCell"/>
</dbReference>
<keyword evidence="6" id="KW-0862">Zinc</keyword>
<comment type="subcellular location">
    <subcellularLocation>
        <location evidence="1">Nucleus</location>
    </subcellularLocation>
</comment>
<keyword evidence="4" id="KW-0677">Repeat</keyword>
<dbReference type="AlphaFoldDB" id="A0A2G8LRX0"/>
<dbReference type="Proteomes" id="UP000230750">
    <property type="component" value="Unassembled WGS sequence"/>
</dbReference>
<feature type="domain" description="C2H2-type" evidence="12">
    <location>
        <begin position="137"/>
        <end position="164"/>
    </location>
</feature>
<dbReference type="PROSITE" id="PS50157">
    <property type="entry name" value="ZINC_FINGER_C2H2_2"/>
    <property type="match status" value="8"/>
</dbReference>
<keyword evidence="9" id="KW-0539">Nucleus</keyword>
<keyword evidence="5 10" id="KW-0863">Zinc-finger</keyword>
<evidence type="ECO:0000256" key="10">
    <source>
        <dbReference type="PROSITE-ProRule" id="PRU00042"/>
    </source>
</evidence>
<protein>
    <submittedName>
        <fullName evidence="13">Putative zinc finger protein</fullName>
    </submittedName>
</protein>
<dbReference type="SUPFAM" id="SSF57667">
    <property type="entry name" value="beta-beta-alpha zinc fingers"/>
    <property type="match status" value="5"/>
</dbReference>
<feature type="region of interest" description="Disordered" evidence="11">
    <location>
        <begin position="462"/>
        <end position="498"/>
    </location>
</feature>
<comment type="similarity">
    <text evidence="2">Belongs to the krueppel C2H2-type zinc-finger protein family.</text>
</comment>
<dbReference type="FunFam" id="3.30.160.60:FF:002343">
    <property type="entry name" value="Zinc finger protein 33A"/>
    <property type="match status" value="1"/>
</dbReference>
<dbReference type="PANTHER" id="PTHR24377">
    <property type="entry name" value="IP01015P-RELATED"/>
    <property type="match status" value="1"/>
</dbReference>
<feature type="domain" description="C2H2-type" evidence="12">
    <location>
        <begin position="534"/>
        <end position="562"/>
    </location>
</feature>
<feature type="compositionally biased region" description="Acidic residues" evidence="11">
    <location>
        <begin position="41"/>
        <end position="58"/>
    </location>
</feature>
<dbReference type="PROSITE" id="PS00028">
    <property type="entry name" value="ZINC_FINGER_C2H2_1"/>
    <property type="match status" value="7"/>
</dbReference>
<evidence type="ECO:0000256" key="1">
    <source>
        <dbReference type="ARBA" id="ARBA00004123"/>
    </source>
</evidence>
<sequence length="629" mass="71667">MGSKSDMVSSMEVEMIHPALTVTYNSMEEDFIDMMDPPEEAIIGQDEEEEEEGGDDEVGFISKDGTDNLDFEEPSGDTTRPSYTEAECADTKAEVGRMEAAVSLVIPRVKKGSSRKQGLNKGSKSKSKSSKSRKEPWSCQFCNRKFTQRSSKHRHEKLHLGVKPHKCHFCDKAFTRKYILDEHERVHTGEKPYKCTVCSKSYTLRTCLRKHEFHHFGGQAHECVNCSGELIDLTATPSSRPERQDMTTPSVEEDEEPLDLATSSLVSEKSQVSKKESVIPTAKKVSTLSGFKGGKQLVSQRPSKPSSGRRHKCYQCGKTFGSSRVLQMHKRVHEADGRFRCRYCGKAFSMRTILIEHESKHTLMEESSDSPKPSKESSLLHSFLLEAKDAQKKKKEVVHSIQPLSSKPKVHEKEQLENLRPEKPYMCLYCMKAFRHTCSLVKHAKKYRGSCFDPTIARPVATDRRSRLSNPGEVASPKSEICSSPRKKTSKKTKKDPLDSPTLKLFRCNVCLMTFTQRTSWQIHKRTHTKGNQHLCGVCDMAFVAKAQFLEHQKKYHSGCERRSRTSLKLVTRQTNRTMSLRRMPRPFRMQILRRQCQTTHQQMRGTQEANRKFMPAFTAAEHLTVSTC</sequence>
<comment type="caution">
    <text evidence="13">The sequence shown here is derived from an EMBL/GenBank/DDBJ whole genome shotgun (WGS) entry which is preliminary data.</text>
</comment>
<feature type="domain" description="C2H2-type" evidence="12">
    <location>
        <begin position="193"/>
        <end position="220"/>
    </location>
</feature>
<dbReference type="Gene3D" id="3.30.160.60">
    <property type="entry name" value="Classic Zinc Finger"/>
    <property type="match status" value="5"/>
</dbReference>
<evidence type="ECO:0000313" key="14">
    <source>
        <dbReference type="Proteomes" id="UP000230750"/>
    </source>
</evidence>
<dbReference type="InterPro" id="IPR036236">
    <property type="entry name" value="Znf_C2H2_sf"/>
</dbReference>
<dbReference type="GO" id="GO:0008270">
    <property type="term" value="F:zinc ion binding"/>
    <property type="evidence" value="ECO:0007669"/>
    <property type="project" value="UniProtKB-KW"/>
</dbReference>
<evidence type="ECO:0000256" key="6">
    <source>
        <dbReference type="ARBA" id="ARBA00022833"/>
    </source>
</evidence>
<proteinExistence type="inferred from homology"/>
<gene>
    <name evidence="13" type="ORF">BSL78_00024</name>
</gene>
<keyword evidence="8" id="KW-0804">Transcription</keyword>
<evidence type="ECO:0000256" key="8">
    <source>
        <dbReference type="ARBA" id="ARBA00023163"/>
    </source>
</evidence>
<evidence type="ECO:0000256" key="11">
    <source>
        <dbReference type="SAM" id="MobiDB-lite"/>
    </source>
</evidence>
<dbReference type="Pfam" id="PF00096">
    <property type="entry name" value="zf-C2H2"/>
    <property type="match status" value="2"/>
</dbReference>
<keyword evidence="7" id="KW-0805">Transcription regulation</keyword>
<organism evidence="13 14">
    <name type="scientific">Stichopus japonicus</name>
    <name type="common">Sea cucumber</name>
    <dbReference type="NCBI Taxonomy" id="307972"/>
    <lineage>
        <taxon>Eukaryota</taxon>
        <taxon>Metazoa</taxon>
        <taxon>Echinodermata</taxon>
        <taxon>Eleutherozoa</taxon>
        <taxon>Echinozoa</taxon>
        <taxon>Holothuroidea</taxon>
        <taxon>Aspidochirotacea</taxon>
        <taxon>Aspidochirotida</taxon>
        <taxon>Stichopodidae</taxon>
        <taxon>Apostichopus</taxon>
    </lineage>
</organism>
<feature type="domain" description="C2H2-type" evidence="12">
    <location>
        <begin position="165"/>
        <end position="192"/>
    </location>
</feature>
<reference evidence="13 14" key="1">
    <citation type="journal article" date="2017" name="PLoS Biol.">
        <title>The sea cucumber genome provides insights into morphological evolution and visceral regeneration.</title>
        <authorList>
            <person name="Zhang X."/>
            <person name="Sun L."/>
            <person name="Yuan J."/>
            <person name="Sun Y."/>
            <person name="Gao Y."/>
            <person name="Zhang L."/>
            <person name="Li S."/>
            <person name="Dai H."/>
            <person name="Hamel J.F."/>
            <person name="Liu C."/>
            <person name="Yu Y."/>
            <person name="Liu S."/>
            <person name="Lin W."/>
            <person name="Guo K."/>
            <person name="Jin S."/>
            <person name="Xu P."/>
            <person name="Storey K.B."/>
            <person name="Huan P."/>
            <person name="Zhang T."/>
            <person name="Zhou Y."/>
            <person name="Zhang J."/>
            <person name="Lin C."/>
            <person name="Li X."/>
            <person name="Xing L."/>
            <person name="Huo D."/>
            <person name="Sun M."/>
            <person name="Wang L."/>
            <person name="Mercier A."/>
            <person name="Li F."/>
            <person name="Yang H."/>
            <person name="Xiang J."/>
        </authorList>
    </citation>
    <scope>NUCLEOTIDE SEQUENCE [LARGE SCALE GENOMIC DNA]</scope>
    <source>
        <strain evidence="13">Shaxun</strain>
        <tissue evidence="13">Muscle</tissue>
    </source>
</reference>
<evidence type="ECO:0000256" key="3">
    <source>
        <dbReference type="ARBA" id="ARBA00022723"/>
    </source>
</evidence>
<dbReference type="InterPro" id="IPR050826">
    <property type="entry name" value="Krueppel_C2H2_ZnFinger"/>
</dbReference>
<evidence type="ECO:0000259" key="12">
    <source>
        <dbReference type="PROSITE" id="PS50157"/>
    </source>
</evidence>
<keyword evidence="14" id="KW-1185">Reference proteome</keyword>
<name>A0A2G8LRX0_STIJA</name>
<accession>A0A2G8LRX0</accession>
<feature type="region of interest" description="Disordered" evidence="11">
    <location>
        <begin position="106"/>
        <end position="136"/>
    </location>
</feature>
<keyword evidence="3" id="KW-0479">Metal-binding</keyword>
<dbReference type="OrthoDB" id="6077919at2759"/>
<evidence type="ECO:0000256" key="5">
    <source>
        <dbReference type="ARBA" id="ARBA00022771"/>
    </source>
</evidence>
<feature type="compositionally biased region" description="Basic residues" evidence="11">
    <location>
        <begin position="485"/>
        <end position="494"/>
    </location>
</feature>
<evidence type="ECO:0000256" key="7">
    <source>
        <dbReference type="ARBA" id="ARBA00023015"/>
    </source>
</evidence>
<evidence type="ECO:0000256" key="4">
    <source>
        <dbReference type="ARBA" id="ARBA00022737"/>
    </source>
</evidence>
<evidence type="ECO:0000256" key="2">
    <source>
        <dbReference type="ARBA" id="ARBA00006991"/>
    </source>
</evidence>
<evidence type="ECO:0000256" key="9">
    <source>
        <dbReference type="ARBA" id="ARBA00023242"/>
    </source>
</evidence>
<feature type="domain" description="C2H2-type" evidence="12">
    <location>
        <begin position="506"/>
        <end position="533"/>
    </location>
</feature>
<evidence type="ECO:0000313" key="13">
    <source>
        <dbReference type="EMBL" id="PIK63017.1"/>
    </source>
</evidence>
<feature type="region of interest" description="Disordered" evidence="11">
    <location>
        <begin position="234"/>
        <end position="257"/>
    </location>
</feature>